<accession>A0ABU7R4B4</accession>
<dbReference type="Proteomes" id="UP001350005">
    <property type="component" value="Unassembled WGS sequence"/>
</dbReference>
<proteinExistence type="predicted"/>
<keyword evidence="3" id="KW-1185">Reference proteome</keyword>
<reference evidence="2 3" key="1">
    <citation type="submission" date="2024-01" db="EMBL/GenBank/DDBJ databases">
        <title>Whole genome of Chryseobacterium arthrosphaerae NNCa 2741.</title>
        <authorList>
            <person name="Boriskina E.V."/>
            <person name="Gordinskaya N.A."/>
            <person name="Kropotov V.S."/>
            <person name="Alekseeva A.E."/>
            <person name="Makhova M.A."/>
            <person name="Kryazhev D.V."/>
            <person name="Shkurkina I.S."/>
        </authorList>
    </citation>
    <scope>NUCLEOTIDE SEQUENCE [LARGE SCALE GENOMIC DNA]</scope>
    <source>
        <strain evidence="2 3">NNCa 2741</strain>
    </source>
</reference>
<protein>
    <recommendedName>
        <fullName evidence="4">Peptidase C51 domain-containing protein</fullName>
    </recommendedName>
</protein>
<comment type="caution">
    <text evidence="2">The sequence shown here is derived from an EMBL/GenBank/DDBJ whole genome shotgun (WGS) entry which is preliminary data.</text>
</comment>
<evidence type="ECO:0000256" key="1">
    <source>
        <dbReference type="SAM" id="MobiDB-lite"/>
    </source>
</evidence>
<dbReference type="RefSeq" id="WP_330937517.1">
    <property type="nucleotide sequence ID" value="NZ_JAZGJU010000054.1"/>
</dbReference>
<feature type="region of interest" description="Disordered" evidence="1">
    <location>
        <begin position="186"/>
        <end position="236"/>
    </location>
</feature>
<evidence type="ECO:0008006" key="4">
    <source>
        <dbReference type="Google" id="ProtNLM"/>
    </source>
</evidence>
<feature type="region of interest" description="Disordered" evidence="1">
    <location>
        <begin position="247"/>
        <end position="266"/>
    </location>
</feature>
<name>A0ABU7R4B4_9FLAO</name>
<evidence type="ECO:0000313" key="2">
    <source>
        <dbReference type="EMBL" id="MEE6129647.1"/>
    </source>
</evidence>
<gene>
    <name evidence="2" type="ORF">V2E39_19765</name>
</gene>
<organism evidence="2 3">
    <name type="scientific">Chryseobacterium arthrosphaerae</name>
    <dbReference type="NCBI Taxonomy" id="651561"/>
    <lineage>
        <taxon>Bacteria</taxon>
        <taxon>Pseudomonadati</taxon>
        <taxon>Bacteroidota</taxon>
        <taxon>Flavobacteriia</taxon>
        <taxon>Flavobacteriales</taxon>
        <taxon>Weeksellaceae</taxon>
        <taxon>Chryseobacterium group</taxon>
        <taxon>Chryseobacterium</taxon>
    </lineage>
</organism>
<sequence>MNGKFVPTNIKKVGVSSFTFNTTAYKDTFRIEAYLHNPEGRTPMALEIQPQPSDVPRINKVELKYIDDTPGTVFSFTEKLVAEARCMNLEAEYLLFTLWEDDVRGSGHNAKNLFIDSKKVKVKNGTARAEFMLTKALMKKSMEGEADLKQLEFYVTVEYYAHKKHATDNININIPQEILPSIELQTKTGPYPPLKKEIPKEQPKKEVTPSEQKGKSQKEEKGVKDPQKEDIIDKDKKVLDWSEARGKIDNQQTPAPPPPQDISPAQVKNVPVSPKTETCICKENQFNWGNKLTCEERKKVLQVCAELWGEQNKKERASELMSVMHLETNRTFNPAADNNAGYSGLIQFSDASAKSVGSTRTALKKMTFVEQMDYVKKYFEKKKDALKTMTDLYLLVLKQNAVGQGGNKDYILFDESVSVPNVPYNKDNLSKEPWVTKYGYSSNAPFMREKGEWAHKRMFQSYSKGLIERRGFENGKTYVWEVTDKLTKEHYNPGKTELFNGTCEDKPKEKKKSNGKYPPWVDIAIAEEAKIIRESTHCSYIINTYHASTDNAKMSRCGSEKDATRANSAWCGAFVAYCLKTSGHKYQPDPGAIWHGKENLVKRKKGAPYETDEKWGKKYTEMYIGGIVEWHNNGHTTIIVGIDKSNSKNYILLGGNQDNGVRFWTAPKTKVHAYCIFPTDYTGDLLPLEPIEPSDLSPKAIKYSEGNTA</sequence>
<evidence type="ECO:0000313" key="3">
    <source>
        <dbReference type="Proteomes" id="UP001350005"/>
    </source>
</evidence>
<feature type="compositionally biased region" description="Basic and acidic residues" evidence="1">
    <location>
        <begin position="194"/>
        <end position="236"/>
    </location>
</feature>
<dbReference type="EMBL" id="JAZGJU010000054">
    <property type="protein sequence ID" value="MEE6129647.1"/>
    <property type="molecule type" value="Genomic_DNA"/>
</dbReference>